<keyword evidence="3" id="KW-1185">Reference proteome</keyword>
<gene>
    <name evidence="2" type="ORF">PIB30_004433</name>
</gene>
<comment type="caution">
    <text evidence="2">The sequence shown here is derived from an EMBL/GenBank/DDBJ whole genome shotgun (WGS) entry which is preliminary data.</text>
</comment>
<dbReference type="EMBL" id="JASCZI010151043">
    <property type="protein sequence ID" value="MED6167622.1"/>
    <property type="molecule type" value="Genomic_DNA"/>
</dbReference>
<feature type="region of interest" description="Disordered" evidence="1">
    <location>
        <begin position="102"/>
        <end position="160"/>
    </location>
</feature>
<sequence length="160" mass="17553">MQCNGLTASSALLLHSFEIPVEFIYRATFSRSSTRREYRNYCEIFTQKHLWELARQARYLSPEEVEDMQESLKVHWIAWEDCPTLGLYGWMFPGAVGDDINQNADHANQNPVDGNGGPNAFAVNGVNAGNGGPNAFAANGVNEDGGPNGGPVAEDDMEED</sequence>
<organism evidence="2 3">
    <name type="scientific">Stylosanthes scabra</name>
    <dbReference type="NCBI Taxonomy" id="79078"/>
    <lineage>
        <taxon>Eukaryota</taxon>
        <taxon>Viridiplantae</taxon>
        <taxon>Streptophyta</taxon>
        <taxon>Embryophyta</taxon>
        <taxon>Tracheophyta</taxon>
        <taxon>Spermatophyta</taxon>
        <taxon>Magnoliopsida</taxon>
        <taxon>eudicotyledons</taxon>
        <taxon>Gunneridae</taxon>
        <taxon>Pentapetalae</taxon>
        <taxon>rosids</taxon>
        <taxon>fabids</taxon>
        <taxon>Fabales</taxon>
        <taxon>Fabaceae</taxon>
        <taxon>Papilionoideae</taxon>
        <taxon>50 kb inversion clade</taxon>
        <taxon>dalbergioids sensu lato</taxon>
        <taxon>Dalbergieae</taxon>
        <taxon>Pterocarpus clade</taxon>
        <taxon>Stylosanthes</taxon>
    </lineage>
</organism>
<feature type="compositionally biased region" description="Polar residues" evidence="1">
    <location>
        <begin position="102"/>
        <end position="112"/>
    </location>
</feature>
<evidence type="ECO:0000256" key="1">
    <source>
        <dbReference type="SAM" id="MobiDB-lite"/>
    </source>
</evidence>
<proteinExistence type="predicted"/>
<evidence type="ECO:0000313" key="3">
    <source>
        <dbReference type="Proteomes" id="UP001341840"/>
    </source>
</evidence>
<dbReference type="Proteomes" id="UP001341840">
    <property type="component" value="Unassembled WGS sequence"/>
</dbReference>
<reference evidence="2 3" key="1">
    <citation type="journal article" date="2023" name="Plants (Basel)">
        <title>Bridging the Gap: Combining Genomics and Transcriptomics Approaches to Understand Stylosanthes scabra, an Orphan Legume from the Brazilian Caatinga.</title>
        <authorList>
            <person name="Ferreira-Neto J.R.C."/>
            <person name="da Silva M.D."/>
            <person name="Binneck E."/>
            <person name="de Melo N.F."/>
            <person name="da Silva R.H."/>
            <person name="de Melo A.L.T.M."/>
            <person name="Pandolfi V."/>
            <person name="Bustamante F.O."/>
            <person name="Brasileiro-Vidal A.C."/>
            <person name="Benko-Iseppon A.M."/>
        </authorList>
    </citation>
    <scope>NUCLEOTIDE SEQUENCE [LARGE SCALE GENOMIC DNA]</scope>
    <source>
        <tissue evidence="2">Leaves</tissue>
    </source>
</reference>
<evidence type="ECO:0000313" key="2">
    <source>
        <dbReference type="EMBL" id="MED6167622.1"/>
    </source>
</evidence>
<feature type="compositionally biased region" description="Low complexity" evidence="1">
    <location>
        <begin position="118"/>
        <end position="142"/>
    </location>
</feature>
<protein>
    <submittedName>
        <fullName evidence="2">Uncharacterized protein</fullName>
    </submittedName>
</protein>
<accession>A0ABU6V3X0</accession>
<name>A0ABU6V3X0_9FABA</name>